<dbReference type="InterPro" id="IPR001905">
    <property type="entry name" value="Ammonium_transpt"/>
</dbReference>
<dbReference type="Proteomes" id="UP000245133">
    <property type="component" value="Unassembled WGS sequence"/>
</dbReference>
<feature type="domain" description="Ammonium transporter AmtB-like" evidence="11">
    <location>
        <begin position="43"/>
        <end position="429"/>
    </location>
</feature>
<dbReference type="InterPro" id="IPR018047">
    <property type="entry name" value="Ammonium_transpt_CS"/>
</dbReference>
<feature type="transmembrane region" description="Helical" evidence="10">
    <location>
        <begin position="43"/>
        <end position="67"/>
    </location>
</feature>
<evidence type="ECO:0000256" key="5">
    <source>
        <dbReference type="ARBA" id="ARBA00022692"/>
    </source>
</evidence>
<keyword evidence="5 10" id="KW-0812">Transmembrane</keyword>
<gene>
    <name evidence="12" type="primary">amtB</name>
    <name evidence="12" type="ORF">LPTSP4_14440</name>
</gene>
<evidence type="ECO:0000313" key="12">
    <source>
        <dbReference type="EMBL" id="GBF49924.1"/>
    </source>
</evidence>
<keyword evidence="6 10" id="KW-1133">Transmembrane helix</keyword>
<organism evidence="12 13">
    <name type="scientific">Leptospira ryugenii</name>
    <dbReference type="NCBI Taxonomy" id="1917863"/>
    <lineage>
        <taxon>Bacteria</taxon>
        <taxon>Pseudomonadati</taxon>
        <taxon>Spirochaetota</taxon>
        <taxon>Spirochaetia</taxon>
        <taxon>Leptospirales</taxon>
        <taxon>Leptospiraceae</taxon>
        <taxon>Leptospira</taxon>
    </lineage>
</organism>
<dbReference type="GO" id="GO:0005886">
    <property type="term" value="C:plasma membrane"/>
    <property type="evidence" value="ECO:0007669"/>
    <property type="project" value="UniProtKB-SubCell"/>
</dbReference>
<dbReference type="InterPro" id="IPR029020">
    <property type="entry name" value="Ammonium/urea_transptr"/>
</dbReference>
<evidence type="ECO:0000313" key="13">
    <source>
        <dbReference type="Proteomes" id="UP000245133"/>
    </source>
</evidence>
<dbReference type="SUPFAM" id="SSF111352">
    <property type="entry name" value="Ammonium transporter"/>
    <property type="match status" value="1"/>
</dbReference>
<feature type="transmembrane region" description="Helical" evidence="10">
    <location>
        <begin position="79"/>
        <end position="99"/>
    </location>
</feature>
<comment type="subcellular location">
    <subcellularLocation>
        <location evidence="1 10">Cell membrane</location>
        <topology evidence="1 10">Multi-pass membrane protein</topology>
    </subcellularLocation>
</comment>
<dbReference type="PANTHER" id="PTHR43029:SF10">
    <property type="entry name" value="AMMONIUM TRANSPORTER MEP2"/>
    <property type="match status" value="1"/>
</dbReference>
<feature type="transmembrane region" description="Helical" evidence="10">
    <location>
        <begin position="129"/>
        <end position="151"/>
    </location>
</feature>
<feature type="transmembrane region" description="Helical" evidence="10">
    <location>
        <begin position="314"/>
        <end position="333"/>
    </location>
</feature>
<feature type="transmembrane region" description="Helical" evidence="10">
    <location>
        <begin position="229"/>
        <end position="247"/>
    </location>
</feature>
<evidence type="ECO:0000256" key="7">
    <source>
        <dbReference type="ARBA" id="ARBA00023136"/>
    </source>
</evidence>
<dbReference type="PROSITE" id="PS01219">
    <property type="entry name" value="AMMONIUM_TRANSP"/>
    <property type="match status" value="1"/>
</dbReference>
<dbReference type="NCBIfam" id="TIGR00836">
    <property type="entry name" value="amt"/>
    <property type="match status" value="1"/>
</dbReference>
<evidence type="ECO:0000256" key="1">
    <source>
        <dbReference type="ARBA" id="ARBA00004651"/>
    </source>
</evidence>
<dbReference type="OrthoDB" id="9814202at2"/>
<feature type="transmembrane region" description="Helical" evidence="10">
    <location>
        <begin position="289"/>
        <end position="308"/>
    </location>
</feature>
<keyword evidence="13" id="KW-1185">Reference proteome</keyword>
<keyword evidence="7 10" id="KW-0472">Membrane</keyword>
<evidence type="ECO:0000256" key="2">
    <source>
        <dbReference type="ARBA" id="ARBA00005887"/>
    </source>
</evidence>
<sequence length="431" mass="46307">MKQFSKVWRVLAITLVFLSFSLFGEEVTKEESPQVSLDKADTVWMLVSCTLVFFMIPGLSLFYGGIVRSKNVLSTMMHSFIAILVMTLQWTIIGYSFAFSGENPLYGNLDLAFLEGIDMNQLEGTIPKYVHFLFQGMFAIITPALISGAIAERVKLSGYVVFILLWATFVYDPVAHWVWAPKGWLFEMGALDFAGGTVVHLISGIAGLACALVIGNRKGEAYTLTHPNNLTYTLLGSGLLWFGWFGFNAGSGLAVNGVAARAFVVTLIAPAAAGASWLLLEWLHTKKATALGAASGIVAGLVVITPASGFVGPVGSIIMGILVSPICYFAIFLKGKLNYDDTLDAFGIHGVGGAIGAILTAVFALELAEGVSMGNQLYVQVVSVLATGAYSFVLSYVLAFAIEKTIGFRIEEDKEISGLDQEIHGEKGYDI</sequence>
<dbReference type="InterPro" id="IPR024041">
    <property type="entry name" value="NH4_transpt_AmtB-like_dom"/>
</dbReference>
<dbReference type="Gene3D" id="1.10.3430.10">
    <property type="entry name" value="Ammonium transporter AmtB like domains"/>
    <property type="match status" value="1"/>
</dbReference>
<dbReference type="FunFam" id="1.10.3430.10:FF:000007">
    <property type="entry name" value="Ammonium transporter"/>
    <property type="match status" value="1"/>
</dbReference>
<name>A0A2P2DZ67_9LEPT</name>
<reference evidence="12 13" key="1">
    <citation type="submission" date="2018-02" db="EMBL/GenBank/DDBJ databases">
        <title>Novel Leptospira species isolated from soil and water in Japan.</title>
        <authorList>
            <person name="Nakao R."/>
            <person name="Masuzawa T."/>
        </authorList>
    </citation>
    <scope>NUCLEOTIDE SEQUENCE [LARGE SCALE GENOMIC DNA]</scope>
    <source>
        <strain evidence="12 13">YH101</strain>
    </source>
</reference>
<evidence type="ECO:0000256" key="8">
    <source>
        <dbReference type="ARBA" id="ARBA00023177"/>
    </source>
</evidence>
<dbReference type="Pfam" id="PF00909">
    <property type="entry name" value="Ammonium_transp"/>
    <property type="match status" value="1"/>
</dbReference>
<evidence type="ECO:0000256" key="4">
    <source>
        <dbReference type="ARBA" id="ARBA00022475"/>
    </source>
</evidence>
<evidence type="ECO:0000256" key="9">
    <source>
        <dbReference type="ARBA" id="ARBA00050025"/>
    </source>
</evidence>
<comment type="similarity">
    <text evidence="2 10">Belongs to the ammonia transporter channel (TC 1.A.11.2) family.</text>
</comment>
<evidence type="ECO:0000256" key="3">
    <source>
        <dbReference type="ARBA" id="ARBA00022448"/>
    </source>
</evidence>
<feature type="transmembrane region" description="Helical" evidence="10">
    <location>
        <begin position="198"/>
        <end position="217"/>
    </location>
</feature>
<comment type="caution">
    <text evidence="12">The sequence shown here is derived from an EMBL/GenBank/DDBJ whole genome shotgun (WGS) entry which is preliminary data.</text>
</comment>
<evidence type="ECO:0000259" key="11">
    <source>
        <dbReference type="Pfam" id="PF00909"/>
    </source>
</evidence>
<evidence type="ECO:0000256" key="10">
    <source>
        <dbReference type="RuleBase" id="RU362002"/>
    </source>
</evidence>
<feature type="transmembrane region" description="Helical" evidence="10">
    <location>
        <begin position="259"/>
        <end position="280"/>
    </location>
</feature>
<dbReference type="GO" id="GO:0008519">
    <property type="term" value="F:ammonium channel activity"/>
    <property type="evidence" value="ECO:0007669"/>
    <property type="project" value="InterPro"/>
</dbReference>
<feature type="transmembrane region" description="Helical" evidence="10">
    <location>
        <begin position="158"/>
        <end position="178"/>
    </location>
</feature>
<accession>A0A2P2DZ67</accession>
<keyword evidence="4" id="KW-1003">Cell membrane</keyword>
<feature type="transmembrane region" description="Helical" evidence="10">
    <location>
        <begin position="345"/>
        <end position="365"/>
    </location>
</feature>
<feature type="transmembrane region" description="Helical" evidence="10">
    <location>
        <begin position="377"/>
        <end position="402"/>
    </location>
</feature>
<protein>
    <recommendedName>
        <fullName evidence="9 10">Ammonium transporter</fullName>
    </recommendedName>
</protein>
<dbReference type="AlphaFoldDB" id="A0A2P2DZ67"/>
<evidence type="ECO:0000256" key="6">
    <source>
        <dbReference type="ARBA" id="ARBA00022989"/>
    </source>
</evidence>
<dbReference type="PANTHER" id="PTHR43029">
    <property type="entry name" value="AMMONIUM TRANSPORTER MEP2"/>
    <property type="match status" value="1"/>
</dbReference>
<dbReference type="EMBL" id="BFBB01000003">
    <property type="protein sequence ID" value="GBF49924.1"/>
    <property type="molecule type" value="Genomic_DNA"/>
</dbReference>
<keyword evidence="8 10" id="KW-0924">Ammonia transport</keyword>
<proteinExistence type="inferred from homology"/>
<keyword evidence="3 10" id="KW-0813">Transport</keyword>